<evidence type="ECO:0000256" key="3">
    <source>
        <dbReference type="ARBA" id="ARBA00023136"/>
    </source>
</evidence>
<dbReference type="AlphaFoldDB" id="A0AAQ3Q2H1"/>
<dbReference type="GO" id="GO:0005484">
    <property type="term" value="F:SNAP receptor activity"/>
    <property type="evidence" value="ECO:0007669"/>
    <property type="project" value="InterPro"/>
</dbReference>
<reference evidence="4 5" key="1">
    <citation type="submission" date="2023-10" db="EMBL/GenBank/DDBJ databases">
        <title>Chromosome-scale genome assembly provides insights into flower coloration mechanisms of Canna indica.</title>
        <authorList>
            <person name="Li C."/>
        </authorList>
    </citation>
    <scope>NUCLEOTIDE SEQUENCE [LARGE SCALE GENOMIC DNA]</scope>
    <source>
        <tissue evidence="4">Flower</tissue>
    </source>
</reference>
<evidence type="ECO:0000313" key="4">
    <source>
        <dbReference type="EMBL" id="WOK95453.1"/>
    </source>
</evidence>
<dbReference type="GO" id="GO:0031201">
    <property type="term" value="C:SNARE complex"/>
    <property type="evidence" value="ECO:0007669"/>
    <property type="project" value="InterPro"/>
</dbReference>
<accession>A0AAQ3Q2H1</accession>
<dbReference type="EMBL" id="CP136890">
    <property type="protein sequence ID" value="WOK95453.1"/>
    <property type="molecule type" value="Genomic_DNA"/>
</dbReference>
<protein>
    <submittedName>
        <fullName evidence="4">Plant SNARE 11-like isoform X2</fullName>
    </submittedName>
</protein>
<organism evidence="4 5">
    <name type="scientific">Canna indica</name>
    <name type="common">Indian-shot</name>
    <dbReference type="NCBI Taxonomy" id="4628"/>
    <lineage>
        <taxon>Eukaryota</taxon>
        <taxon>Viridiplantae</taxon>
        <taxon>Streptophyta</taxon>
        <taxon>Embryophyta</taxon>
        <taxon>Tracheophyta</taxon>
        <taxon>Spermatophyta</taxon>
        <taxon>Magnoliopsida</taxon>
        <taxon>Liliopsida</taxon>
        <taxon>Zingiberales</taxon>
        <taxon>Cannaceae</taxon>
        <taxon>Canna</taxon>
    </lineage>
</organism>
<gene>
    <name evidence="4" type="ORF">Cni_G04160</name>
</gene>
<dbReference type="SUPFAM" id="SSF58038">
    <property type="entry name" value="SNARE fusion complex"/>
    <property type="match status" value="1"/>
</dbReference>
<dbReference type="CDD" id="cd15861">
    <property type="entry name" value="SNARE_SNAP25N_23N_29N_SEC9N"/>
    <property type="match status" value="1"/>
</dbReference>
<comment type="subcellular location">
    <subcellularLocation>
        <location evidence="1">Membrane</location>
    </subcellularLocation>
</comment>
<dbReference type="Proteomes" id="UP001327560">
    <property type="component" value="Chromosome 1"/>
</dbReference>
<evidence type="ECO:0000256" key="2">
    <source>
        <dbReference type="ARBA" id="ARBA00022448"/>
    </source>
</evidence>
<sequence>MLIQWDHFQFGFCTFFVIRNLILRMERILLVENSNVEYDSGKSLELFLCSMKLGQPPISTSESGMLDEWMMTYLAHDLQFCTFSYFLYVPVVSLLSSEILVVEETINVGAETSTVLEAQTEQMLRVVNELDSIHFSMKKASQLVKEIGRQLVHPNTKDIHDIPGLAPLAKRKLL</sequence>
<dbReference type="Gene3D" id="1.20.5.110">
    <property type="match status" value="1"/>
</dbReference>
<keyword evidence="2" id="KW-0813">Transport</keyword>
<proteinExistence type="predicted"/>
<evidence type="ECO:0000256" key="1">
    <source>
        <dbReference type="ARBA" id="ARBA00004370"/>
    </source>
</evidence>
<keyword evidence="3" id="KW-0472">Membrane</keyword>
<keyword evidence="5" id="KW-1185">Reference proteome</keyword>
<name>A0AAQ3Q2H1_9LILI</name>
<dbReference type="InterPro" id="IPR044766">
    <property type="entry name" value="NPSN/SNAP25-like_N_SNARE"/>
</dbReference>
<evidence type="ECO:0000313" key="5">
    <source>
        <dbReference type="Proteomes" id="UP001327560"/>
    </source>
</evidence>